<sequence>WIGSGLLGPESGSQVDDRVDTRQELSKVGDRQVGRHELYAGRRPDA</sequence>
<name>A0A382KI83_9ZZZZ</name>
<feature type="region of interest" description="Disordered" evidence="1">
    <location>
        <begin position="1"/>
        <end position="46"/>
    </location>
</feature>
<gene>
    <name evidence="2" type="ORF">METZ01_LOCUS276159</name>
</gene>
<dbReference type="AlphaFoldDB" id="A0A382KI83"/>
<proteinExistence type="predicted"/>
<organism evidence="2">
    <name type="scientific">marine metagenome</name>
    <dbReference type="NCBI Taxonomy" id="408172"/>
    <lineage>
        <taxon>unclassified sequences</taxon>
        <taxon>metagenomes</taxon>
        <taxon>ecological metagenomes</taxon>
    </lineage>
</organism>
<dbReference type="EMBL" id="UINC01080402">
    <property type="protein sequence ID" value="SVC23305.1"/>
    <property type="molecule type" value="Genomic_DNA"/>
</dbReference>
<evidence type="ECO:0000256" key="1">
    <source>
        <dbReference type="SAM" id="MobiDB-lite"/>
    </source>
</evidence>
<protein>
    <submittedName>
        <fullName evidence="2">Uncharacterized protein</fullName>
    </submittedName>
</protein>
<evidence type="ECO:0000313" key="2">
    <source>
        <dbReference type="EMBL" id="SVC23305.1"/>
    </source>
</evidence>
<feature type="compositionally biased region" description="Basic and acidic residues" evidence="1">
    <location>
        <begin position="15"/>
        <end position="46"/>
    </location>
</feature>
<feature type="non-terminal residue" evidence="2">
    <location>
        <position position="1"/>
    </location>
</feature>
<reference evidence="2" key="1">
    <citation type="submission" date="2018-05" db="EMBL/GenBank/DDBJ databases">
        <authorList>
            <person name="Lanie J.A."/>
            <person name="Ng W.-L."/>
            <person name="Kazmierczak K.M."/>
            <person name="Andrzejewski T.M."/>
            <person name="Davidsen T.M."/>
            <person name="Wayne K.J."/>
            <person name="Tettelin H."/>
            <person name="Glass J.I."/>
            <person name="Rusch D."/>
            <person name="Podicherti R."/>
            <person name="Tsui H.-C.T."/>
            <person name="Winkler M.E."/>
        </authorList>
    </citation>
    <scope>NUCLEOTIDE SEQUENCE</scope>
</reference>
<accession>A0A382KI83</accession>